<dbReference type="Gramene" id="OMO88365">
    <property type="protein sequence ID" value="OMO88365"/>
    <property type="gene ID" value="CCACVL1_08441"/>
</dbReference>
<keyword evidence="3" id="KW-1185">Reference proteome</keyword>
<feature type="region of interest" description="Disordered" evidence="1">
    <location>
        <begin position="131"/>
        <end position="163"/>
    </location>
</feature>
<organism evidence="2 3">
    <name type="scientific">Corchorus capsularis</name>
    <name type="common">Jute</name>
    <dbReference type="NCBI Taxonomy" id="210143"/>
    <lineage>
        <taxon>Eukaryota</taxon>
        <taxon>Viridiplantae</taxon>
        <taxon>Streptophyta</taxon>
        <taxon>Embryophyta</taxon>
        <taxon>Tracheophyta</taxon>
        <taxon>Spermatophyta</taxon>
        <taxon>Magnoliopsida</taxon>
        <taxon>eudicotyledons</taxon>
        <taxon>Gunneridae</taxon>
        <taxon>Pentapetalae</taxon>
        <taxon>rosids</taxon>
        <taxon>malvids</taxon>
        <taxon>Malvales</taxon>
        <taxon>Malvaceae</taxon>
        <taxon>Grewioideae</taxon>
        <taxon>Apeibeae</taxon>
        <taxon>Corchorus</taxon>
    </lineage>
</organism>
<evidence type="ECO:0000313" key="3">
    <source>
        <dbReference type="Proteomes" id="UP000188268"/>
    </source>
</evidence>
<gene>
    <name evidence="2" type="ORF">CCACVL1_08441</name>
</gene>
<protein>
    <recommendedName>
        <fullName evidence="4">Zinc finger, BED-type</fullName>
    </recommendedName>
</protein>
<sequence>MSNDGGPSSGGGPLVSQKKDPAWIYNFLSNTNDPNSCCIFCQKTTKGGIYQAKQHQVGNFKNAKACLKVPDHVKEELLAYMNEKKTQKENYDKASVASKSVSFKDAVLKEGTTVSSLGVKLNFDLQSLKSQKDKMGPSKLVVPPTSDSTPKYIAKAKENERKS</sequence>
<dbReference type="OrthoDB" id="1227294at2759"/>
<dbReference type="STRING" id="210143.A0A1R3J0K6"/>
<proteinExistence type="predicted"/>
<accession>A0A1R3J0K6</accession>
<evidence type="ECO:0000256" key="1">
    <source>
        <dbReference type="SAM" id="MobiDB-lite"/>
    </source>
</evidence>
<dbReference type="EMBL" id="AWWV01009010">
    <property type="protein sequence ID" value="OMO88365.1"/>
    <property type="molecule type" value="Genomic_DNA"/>
</dbReference>
<name>A0A1R3J0K6_COCAP</name>
<reference evidence="2 3" key="1">
    <citation type="submission" date="2013-09" db="EMBL/GenBank/DDBJ databases">
        <title>Corchorus capsularis genome sequencing.</title>
        <authorList>
            <person name="Alam M."/>
            <person name="Haque M.S."/>
            <person name="Islam M.S."/>
            <person name="Emdad E.M."/>
            <person name="Islam M.M."/>
            <person name="Ahmed B."/>
            <person name="Halim A."/>
            <person name="Hossen Q.M.M."/>
            <person name="Hossain M.Z."/>
            <person name="Ahmed R."/>
            <person name="Khan M.M."/>
            <person name="Islam R."/>
            <person name="Rashid M.M."/>
            <person name="Khan S.A."/>
            <person name="Rahman M.S."/>
            <person name="Alam M."/>
        </authorList>
    </citation>
    <scope>NUCLEOTIDE SEQUENCE [LARGE SCALE GENOMIC DNA]</scope>
    <source>
        <strain evidence="3">cv. CVL-1</strain>
        <tissue evidence="2">Whole seedling</tissue>
    </source>
</reference>
<evidence type="ECO:0000313" key="2">
    <source>
        <dbReference type="EMBL" id="OMO88365.1"/>
    </source>
</evidence>
<dbReference type="Proteomes" id="UP000188268">
    <property type="component" value="Unassembled WGS sequence"/>
</dbReference>
<evidence type="ECO:0008006" key="4">
    <source>
        <dbReference type="Google" id="ProtNLM"/>
    </source>
</evidence>
<dbReference type="AlphaFoldDB" id="A0A1R3J0K6"/>
<comment type="caution">
    <text evidence="2">The sequence shown here is derived from an EMBL/GenBank/DDBJ whole genome shotgun (WGS) entry which is preliminary data.</text>
</comment>